<reference evidence="1" key="1">
    <citation type="submission" date="2021-01" db="EMBL/GenBank/DDBJ databases">
        <authorList>
            <person name="Kaushik A."/>
        </authorList>
    </citation>
    <scope>NUCLEOTIDE SEQUENCE</scope>
    <source>
        <strain evidence="1">AG4-RS23</strain>
    </source>
</reference>
<protein>
    <submittedName>
        <fullName evidence="1">Uncharacterized protein</fullName>
    </submittedName>
</protein>
<organism evidence="1 2">
    <name type="scientific">Rhizoctonia solani</name>
    <dbReference type="NCBI Taxonomy" id="456999"/>
    <lineage>
        <taxon>Eukaryota</taxon>
        <taxon>Fungi</taxon>
        <taxon>Dikarya</taxon>
        <taxon>Basidiomycota</taxon>
        <taxon>Agaricomycotina</taxon>
        <taxon>Agaricomycetes</taxon>
        <taxon>Cantharellales</taxon>
        <taxon>Ceratobasidiaceae</taxon>
        <taxon>Rhizoctonia</taxon>
    </lineage>
</organism>
<comment type="caution">
    <text evidence="1">The sequence shown here is derived from an EMBL/GenBank/DDBJ whole genome shotgun (WGS) entry which is preliminary data.</text>
</comment>
<dbReference type="AlphaFoldDB" id="A0A8H3DLG9"/>
<sequence>MSFIHTTSTASSQPADVKARYSKLPVEALGQESPPLFSLGIQCKKKGAVSLQKHSIIAWAVYVHGRHFNLTERTPPVHVIGDTRPSPFCPTQPDIVTMLSSMIAMLRCALAAWAGSLCCRRLVFAHFDWFYILGTK</sequence>
<dbReference type="Proteomes" id="UP000663861">
    <property type="component" value="Unassembled WGS sequence"/>
</dbReference>
<evidence type="ECO:0000313" key="1">
    <source>
        <dbReference type="EMBL" id="CAE6531094.1"/>
    </source>
</evidence>
<name>A0A8H3DLG9_9AGAM</name>
<proteinExistence type="predicted"/>
<dbReference type="EMBL" id="CAJMWY010004405">
    <property type="protein sequence ID" value="CAE6531094.1"/>
    <property type="molecule type" value="Genomic_DNA"/>
</dbReference>
<accession>A0A8H3DLG9</accession>
<evidence type="ECO:0000313" key="2">
    <source>
        <dbReference type="Proteomes" id="UP000663861"/>
    </source>
</evidence>
<gene>
    <name evidence="1" type="ORF">RDB_LOCUS174716</name>
</gene>